<organism evidence="6 7">
    <name type="scientific">Arsenophonus apicola</name>
    <dbReference type="NCBI Taxonomy" id="2879119"/>
    <lineage>
        <taxon>Bacteria</taxon>
        <taxon>Pseudomonadati</taxon>
        <taxon>Pseudomonadota</taxon>
        <taxon>Gammaproteobacteria</taxon>
        <taxon>Enterobacterales</taxon>
        <taxon>Morganellaceae</taxon>
        <taxon>Arsenophonus</taxon>
    </lineage>
</organism>
<sequence length="372" mass="42773">MAEFSNPLDNKNKFKLGLFAINCASGLAETKVNERWLNSWENNLKIAQLADEAGLEYLLPLGRWKGYDGETHFHSNVLESISWASALLATTRQIGVISTIHTSLHNPVILAKQLATMDHIGGGRVGLNMVCGWNRQEYEALGGELLYSHQERYQHAQEWIDIIKKLWQTETPFDWNSQFFKFKKVYSFPLPLQKNIPIFNGAGSNIGKDFAVRNVDYLFMLALDLNQLRQDIISIKKQAKLQKRKKPLKFVSYSYVVCRPTYKEAEEYLHYYSQENADWEAVDHIVKLLANNSKIISIEELKLYRFKFPAGHGGYPLIGTPDDIANGIEQLYNTGLAGTALTFVNYLDEFPYFRDEVLPRLQKRGLREHFDL</sequence>
<dbReference type="InterPro" id="IPR011251">
    <property type="entry name" value="Luciferase-like_dom"/>
</dbReference>
<gene>
    <name evidence="6" type="ORF">QG404_12720</name>
</gene>
<dbReference type="PANTHER" id="PTHR42847:SF4">
    <property type="entry name" value="ALKANESULFONATE MONOOXYGENASE-RELATED"/>
    <property type="match status" value="1"/>
</dbReference>
<feature type="domain" description="Luciferase-like" evidence="5">
    <location>
        <begin position="16"/>
        <end position="336"/>
    </location>
</feature>
<dbReference type="InterPro" id="IPR050172">
    <property type="entry name" value="SsuD_RutA_monooxygenase"/>
</dbReference>
<dbReference type="Gene3D" id="3.20.20.30">
    <property type="entry name" value="Luciferase-like domain"/>
    <property type="match status" value="1"/>
</dbReference>
<reference evidence="6 7" key="1">
    <citation type="submission" date="2023-04" db="EMBL/GenBank/DDBJ databases">
        <title>Genome dynamics across the evolutionary transition to endosymbiosis.</title>
        <authorList>
            <person name="Siozios S."/>
            <person name="Nadal-Jimenez P."/>
            <person name="Azagi T."/>
            <person name="Sprong H."/>
            <person name="Frost C.L."/>
            <person name="Parratt S.R."/>
            <person name="Taylor G."/>
            <person name="Brettell L."/>
            <person name="Lew K.C."/>
            <person name="Croft L."/>
            <person name="King K.C."/>
            <person name="Brockhurst M.A."/>
            <person name="Hypsa V."/>
            <person name="Novakova E."/>
            <person name="Darby A.C."/>
            <person name="Hurst G.D.D."/>
        </authorList>
    </citation>
    <scope>NUCLEOTIDE SEQUENCE [LARGE SCALE GENOMIC DNA]</scope>
    <source>
        <strain evidence="7">aApi_AU</strain>
    </source>
</reference>
<evidence type="ECO:0000313" key="6">
    <source>
        <dbReference type="EMBL" id="WGO83189.1"/>
    </source>
</evidence>
<keyword evidence="7" id="KW-1185">Reference proteome</keyword>
<dbReference type="SUPFAM" id="SSF51679">
    <property type="entry name" value="Bacterial luciferase-like"/>
    <property type="match status" value="1"/>
</dbReference>
<dbReference type="EMBL" id="CP123759">
    <property type="protein sequence ID" value="WGO83189.1"/>
    <property type="molecule type" value="Genomic_DNA"/>
</dbReference>
<accession>A0ABY8P1W3</accession>
<dbReference type="PANTHER" id="PTHR42847">
    <property type="entry name" value="ALKANESULFONATE MONOOXYGENASE"/>
    <property type="match status" value="1"/>
</dbReference>
<keyword evidence="3 6" id="KW-0560">Oxidoreductase</keyword>
<keyword evidence="2" id="KW-0288">FMN</keyword>
<keyword evidence="4" id="KW-0503">Monooxygenase</keyword>
<dbReference type="Proteomes" id="UP001231859">
    <property type="component" value="Chromosome"/>
</dbReference>
<protein>
    <submittedName>
        <fullName evidence="6">LLM class flavin-dependent oxidoreductase</fullName>
        <ecNumber evidence="6">1.-.-.-</ecNumber>
    </submittedName>
</protein>
<evidence type="ECO:0000313" key="7">
    <source>
        <dbReference type="Proteomes" id="UP001231859"/>
    </source>
</evidence>
<evidence type="ECO:0000256" key="2">
    <source>
        <dbReference type="ARBA" id="ARBA00022643"/>
    </source>
</evidence>
<evidence type="ECO:0000256" key="3">
    <source>
        <dbReference type="ARBA" id="ARBA00023002"/>
    </source>
</evidence>
<evidence type="ECO:0000256" key="1">
    <source>
        <dbReference type="ARBA" id="ARBA00022630"/>
    </source>
</evidence>
<keyword evidence="1" id="KW-0285">Flavoprotein</keyword>
<dbReference type="RefSeq" id="WP_280937844.1">
    <property type="nucleotide sequence ID" value="NZ_CP123759.1"/>
</dbReference>
<dbReference type="EC" id="1.-.-.-" evidence="6"/>
<proteinExistence type="predicted"/>
<dbReference type="CDD" id="cd01094">
    <property type="entry name" value="Alkanesulfonate_monoxygenase"/>
    <property type="match status" value="1"/>
</dbReference>
<dbReference type="GO" id="GO:0016491">
    <property type="term" value="F:oxidoreductase activity"/>
    <property type="evidence" value="ECO:0007669"/>
    <property type="project" value="UniProtKB-KW"/>
</dbReference>
<dbReference type="Pfam" id="PF00296">
    <property type="entry name" value="Bac_luciferase"/>
    <property type="match status" value="1"/>
</dbReference>
<name>A0ABY8P1W3_9GAMM</name>
<evidence type="ECO:0000259" key="5">
    <source>
        <dbReference type="Pfam" id="PF00296"/>
    </source>
</evidence>
<evidence type="ECO:0000256" key="4">
    <source>
        <dbReference type="ARBA" id="ARBA00023033"/>
    </source>
</evidence>
<dbReference type="InterPro" id="IPR036661">
    <property type="entry name" value="Luciferase-like_sf"/>
</dbReference>